<proteinExistence type="predicted"/>
<feature type="transmembrane region" description="Helical" evidence="2">
    <location>
        <begin position="29"/>
        <end position="46"/>
    </location>
</feature>
<evidence type="ECO:0000256" key="2">
    <source>
        <dbReference type="SAM" id="Phobius"/>
    </source>
</evidence>
<feature type="compositionally biased region" description="Polar residues" evidence="1">
    <location>
        <begin position="96"/>
        <end position="109"/>
    </location>
</feature>
<feature type="region of interest" description="Disordered" evidence="1">
    <location>
        <begin position="93"/>
        <end position="146"/>
    </location>
</feature>
<feature type="transmembrane region" description="Helical" evidence="2">
    <location>
        <begin position="67"/>
        <end position="86"/>
    </location>
</feature>
<dbReference type="EMBL" id="JBHSLF010000014">
    <property type="protein sequence ID" value="MFC5343571.1"/>
    <property type="molecule type" value="Genomic_DNA"/>
</dbReference>
<accession>A0ABW0FPV9</accession>
<organism evidence="3 4">
    <name type="scientific">Brevundimonas staleyi</name>
    <dbReference type="NCBI Taxonomy" id="74326"/>
    <lineage>
        <taxon>Bacteria</taxon>
        <taxon>Pseudomonadati</taxon>
        <taxon>Pseudomonadota</taxon>
        <taxon>Alphaproteobacteria</taxon>
        <taxon>Caulobacterales</taxon>
        <taxon>Caulobacteraceae</taxon>
        <taxon>Brevundimonas</taxon>
    </lineage>
</organism>
<gene>
    <name evidence="3" type="ORF">ACFPIE_06575</name>
</gene>
<evidence type="ECO:0000313" key="3">
    <source>
        <dbReference type="EMBL" id="MFC5343571.1"/>
    </source>
</evidence>
<dbReference type="RefSeq" id="WP_374035906.1">
    <property type="nucleotide sequence ID" value="NZ_CP169082.1"/>
</dbReference>
<feature type="compositionally biased region" description="Basic and acidic residues" evidence="1">
    <location>
        <begin position="110"/>
        <end position="120"/>
    </location>
</feature>
<dbReference type="Proteomes" id="UP001596152">
    <property type="component" value="Unassembled WGS sequence"/>
</dbReference>
<keyword evidence="4" id="KW-1185">Reference proteome</keyword>
<keyword evidence="2" id="KW-0472">Membrane</keyword>
<protein>
    <submittedName>
        <fullName evidence="3">Uncharacterized protein</fullName>
    </submittedName>
</protein>
<sequence length="146" mass="15387">MALVLSAISIVVIAGDTSAVSKSLPFGPVLFAMAVSTLVLSIVRIGDGSLDLQNGKQLRSGARYAASFWLTAFVTTCAAVLVFLVIDRLPDKIDWPTNTARRGSDPSFQEQRDVASKEPRSTLTAPPRPPAKSAETGTSPASAEAR</sequence>
<evidence type="ECO:0000313" key="4">
    <source>
        <dbReference type="Proteomes" id="UP001596152"/>
    </source>
</evidence>
<keyword evidence="2" id="KW-0812">Transmembrane</keyword>
<evidence type="ECO:0000256" key="1">
    <source>
        <dbReference type="SAM" id="MobiDB-lite"/>
    </source>
</evidence>
<comment type="caution">
    <text evidence="3">The sequence shown here is derived from an EMBL/GenBank/DDBJ whole genome shotgun (WGS) entry which is preliminary data.</text>
</comment>
<feature type="compositionally biased region" description="Polar residues" evidence="1">
    <location>
        <begin position="135"/>
        <end position="146"/>
    </location>
</feature>
<name>A0ABW0FPV9_9CAUL</name>
<keyword evidence="2" id="KW-1133">Transmembrane helix</keyword>
<reference evidence="4" key="1">
    <citation type="journal article" date="2019" name="Int. J. Syst. Evol. Microbiol.">
        <title>The Global Catalogue of Microorganisms (GCM) 10K type strain sequencing project: providing services to taxonomists for standard genome sequencing and annotation.</title>
        <authorList>
            <consortium name="The Broad Institute Genomics Platform"/>
            <consortium name="The Broad Institute Genome Sequencing Center for Infectious Disease"/>
            <person name="Wu L."/>
            <person name="Ma J."/>
        </authorList>
    </citation>
    <scope>NUCLEOTIDE SEQUENCE [LARGE SCALE GENOMIC DNA]</scope>
    <source>
        <strain evidence="4">JCM 12125</strain>
    </source>
</reference>